<accession>A0A8D8RW54</accession>
<protein>
    <submittedName>
        <fullName evidence="1">Uncharacterized protein</fullName>
    </submittedName>
</protein>
<dbReference type="AlphaFoldDB" id="A0A8D8RW54"/>
<organism evidence="1">
    <name type="scientific">Cacopsylla melanoneura</name>
    <dbReference type="NCBI Taxonomy" id="428564"/>
    <lineage>
        <taxon>Eukaryota</taxon>
        <taxon>Metazoa</taxon>
        <taxon>Ecdysozoa</taxon>
        <taxon>Arthropoda</taxon>
        <taxon>Hexapoda</taxon>
        <taxon>Insecta</taxon>
        <taxon>Pterygota</taxon>
        <taxon>Neoptera</taxon>
        <taxon>Paraneoptera</taxon>
        <taxon>Hemiptera</taxon>
        <taxon>Sternorrhyncha</taxon>
        <taxon>Psylloidea</taxon>
        <taxon>Psyllidae</taxon>
        <taxon>Psyllinae</taxon>
        <taxon>Cacopsylla</taxon>
    </lineage>
</organism>
<name>A0A8D8RW54_9HEMI</name>
<reference evidence="1" key="1">
    <citation type="submission" date="2021-05" db="EMBL/GenBank/DDBJ databases">
        <authorList>
            <person name="Alioto T."/>
            <person name="Alioto T."/>
            <person name="Gomez Garrido J."/>
        </authorList>
    </citation>
    <scope>NUCLEOTIDE SEQUENCE</scope>
</reference>
<dbReference type="EMBL" id="HBUF01183615">
    <property type="protein sequence ID" value="CAG6655994.1"/>
    <property type="molecule type" value="Transcribed_RNA"/>
</dbReference>
<evidence type="ECO:0000313" key="1">
    <source>
        <dbReference type="EMBL" id="CAG6655994.1"/>
    </source>
</evidence>
<proteinExistence type="predicted"/>
<sequence length="140" mass="15857">MTFSDHNFNNSGKPKKSLLASFQAPMTWLVRRTLKKLIIAMRKDNLSSACPSRATHLKLEVPVKLLFANFIVLRESLIKMLKPKKCTMPISKDILIKIKLKLPNLPHQLCCHTMPSLDNLPPLHSALCLMPLNQVIIPKP</sequence>